<feature type="compositionally biased region" description="Low complexity" evidence="1">
    <location>
        <begin position="142"/>
        <end position="152"/>
    </location>
</feature>
<reference evidence="2" key="1">
    <citation type="submission" date="2020-11" db="EMBL/GenBank/DDBJ databases">
        <title>Viral genomes from river ports along the Yangtze River in China.</title>
        <authorList>
            <person name="Lu J."/>
            <person name="Shen Q."/>
            <person name="Yang S."/>
            <person name="Zhang W."/>
        </authorList>
    </citation>
    <scope>NUCLEOTIDE SEQUENCE</scope>
    <source>
        <strain evidence="2">4zj-parvo-1</strain>
    </source>
</reference>
<accession>A0A893ABI3</accession>
<evidence type="ECO:0000256" key="1">
    <source>
        <dbReference type="SAM" id="MobiDB-lite"/>
    </source>
</evidence>
<evidence type="ECO:0000313" key="2">
    <source>
        <dbReference type="EMBL" id="QRQ90269.1"/>
    </source>
</evidence>
<organism evidence="2">
    <name type="scientific">Parvoviridae sp</name>
    <dbReference type="NCBI Taxonomy" id="1940570"/>
    <lineage>
        <taxon>Viruses</taxon>
        <taxon>Monodnaviria</taxon>
        <taxon>Shotokuvirae</taxon>
        <taxon>Cossaviricota</taxon>
        <taxon>Quintoviricetes</taxon>
        <taxon>Piccovirales</taxon>
        <taxon>Parvoviridae</taxon>
    </lineage>
</organism>
<dbReference type="EMBL" id="MW348571">
    <property type="protein sequence ID" value="QRQ90269.1"/>
    <property type="molecule type" value="Genomic_DNA"/>
</dbReference>
<protein>
    <submittedName>
        <fullName evidence="2">Uncharacterized protein</fullName>
    </submittedName>
</protein>
<proteinExistence type="predicted"/>
<name>A0A893ABI3_9VIRU</name>
<feature type="region of interest" description="Disordered" evidence="1">
    <location>
        <begin position="142"/>
        <end position="193"/>
    </location>
</feature>
<sequence length="307" mass="35034">MKMTSSKSPTSPALTITGDTTSLETILTEIHNQCSTNLWLTNPKFWTKFPELMEEMQMAEEIAEELESLKVPFKQMANYFQQHKEITSGLSLIEALPLLKHQMVSFFKMSFSVELMSELLSALHSLNDTLIATLEASYSSPATTTTYTSSTTVEASQETDRAGANGKRKRPVKKAMSLEDDFSDSDDEEYESSIYPTGNVSSYTSLQKDGVKKHRILTEKYKPYLMKLEIWQSKDLRGPDGKRVNWQDMKKQTWKVIQMTYDGCSKMASAVQKMEEASINYLAEQKGKGKKIKRSFPDYSRFYRDSQ</sequence>
<feature type="compositionally biased region" description="Acidic residues" evidence="1">
    <location>
        <begin position="178"/>
        <end position="191"/>
    </location>
</feature>